<name>A0A849BEY3_9BURK</name>
<proteinExistence type="predicted"/>
<dbReference type="Pfam" id="PF09952">
    <property type="entry name" value="AbiEi_2"/>
    <property type="match status" value="1"/>
</dbReference>
<evidence type="ECO:0000313" key="1">
    <source>
        <dbReference type="EMBL" id="NNH12373.1"/>
    </source>
</evidence>
<protein>
    <recommendedName>
        <fullName evidence="3">Transcriptional regulator</fullName>
    </recommendedName>
</protein>
<dbReference type="InterPro" id="IPR019238">
    <property type="entry name" value="AbiEi_2"/>
</dbReference>
<gene>
    <name evidence="1" type="ORF">HLB16_15990</name>
</gene>
<evidence type="ECO:0008006" key="3">
    <source>
        <dbReference type="Google" id="ProtNLM"/>
    </source>
</evidence>
<reference evidence="1 2" key="1">
    <citation type="submission" date="2020-05" db="EMBL/GenBank/DDBJ databases">
        <title>MicrobeNet Type strains.</title>
        <authorList>
            <person name="Nicholson A.C."/>
        </authorList>
    </citation>
    <scope>NUCLEOTIDE SEQUENCE [LARGE SCALE GENOMIC DNA]</scope>
    <source>
        <strain evidence="1 2">ATCC 700815</strain>
    </source>
</reference>
<dbReference type="RefSeq" id="WP_053824216.1">
    <property type="nucleotide sequence ID" value="NZ_BAAAEB010000025.1"/>
</dbReference>
<sequence>MTLTEVATQALEREATALRTLLRQVPVIERLELATAFPEDLGPGVVADICVEDRCHTLVCRVVTSGQPRHVRAALLELRHLAAVGGRDDATPVLIAPYLSAAARALCREHNAGYLDLEGNVHLVFGTVFIERTVTSKPLAERRDLRSLFKPKSAQMLRVMLREPGRAWRVTALAEAAGISLGHASNVRAGLLDREWAKVSRDGLSLSDPDALLDAWRDAYEPPVGKRHGFYTPLHGSALEHAVRDAMRTRTGLMTLASFSAAQWLAPYARTATQYFYADEAGLEQLRSALKLSPALKGENAVVMTLEDHGPFRDTVEPAPGVICTSPVQTYLDLANAGERGREAAGHLRQHQLAWHT</sequence>
<dbReference type="AlphaFoldDB" id="A0A849BEY3"/>
<accession>A0A849BEY3</accession>
<evidence type="ECO:0000313" key="2">
    <source>
        <dbReference type="Proteomes" id="UP000542973"/>
    </source>
</evidence>
<comment type="caution">
    <text evidence="1">The sequence shown here is derived from an EMBL/GenBank/DDBJ whole genome shotgun (WGS) entry which is preliminary data.</text>
</comment>
<dbReference type="Proteomes" id="UP000542973">
    <property type="component" value="Unassembled WGS sequence"/>
</dbReference>
<dbReference type="EMBL" id="JABEMD010000027">
    <property type="protein sequence ID" value="NNH12373.1"/>
    <property type="molecule type" value="Genomic_DNA"/>
</dbReference>
<organism evidence="1 2">
    <name type="scientific">Cupriavidus gilardii</name>
    <dbReference type="NCBI Taxonomy" id="82541"/>
    <lineage>
        <taxon>Bacteria</taxon>
        <taxon>Pseudomonadati</taxon>
        <taxon>Pseudomonadota</taxon>
        <taxon>Betaproteobacteria</taxon>
        <taxon>Burkholderiales</taxon>
        <taxon>Burkholderiaceae</taxon>
        <taxon>Cupriavidus</taxon>
    </lineage>
</organism>